<dbReference type="RefSeq" id="WP_187467326.1">
    <property type="nucleotide sequence ID" value="NZ_JACSIT010000122.1"/>
</dbReference>
<keyword evidence="3" id="KW-1185">Reference proteome</keyword>
<protein>
    <submittedName>
        <fullName evidence="2">Gamma-glutamylcyclotransferase</fullName>
    </submittedName>
</protein>
<gene>
    <name evidence="2" type="ORF">H9S92_13985</name>
</gene>
<dbReference type="SUPFAM" id="SSF110857">
    <property type="entry name" value="Gamma-glutamyl cyclotransferase-like"/>
    <property type="match status" value="1"/>
</dbReference>
<name>A0A923PP86_9BACT</name>
<dbReference type="EMBL" id="JACSIT010000122">
    <property type="protein sequence ID" value="MBC6995281.1"/>
    <property type="molecule type" value="Genomic_DNA"/>
</dbReference>
<dbReference type="InterPro" id="IPR009288">
    <property type="entry name" value="AIG2-like_dom"/>
</dbReference>
<sequence length="142" mass="15644">MPTHLFVYGTLLSDIPSSMSKFLRRRATLIGKATAAGTLYDLGLYPGFVGGSGSVKGELYRLHDENLPETLEMLDAYETVTGSPEDQYRRITVTATVGDGGTFTAQVYEYRGSTTGKNTIPKGDYCPFYRSNPDHQRFVNGE</sequence>
<dbReference type="Gene3D" id="3.10.490.10">
    <property type="entry name" value="Gamma-glutamyl cyclotransferase-like"/>
    <property type="match status" value="1"/>
</dbReference>
<organism evidence="2 3">
    <name type="scientific">Neolewinella lacunae</name>
    <dbReference type="NCBI Taxonomy" id="1517758"/>
    <lineage>
        <taxon>Bacteria</taxon>
        <taxon>Pseudomonadati</taxon>
        <taxon>Bacteroidota</taxon>
        <taxon>Saprospiria</taxon>
        <taxon>Saprospirales</taxon>
        <taxon>Lewinellaceae</taxon>
        <taxon>Neolewinella</taxon>
    </lineage>
</organism>
<dbReference type="InterPro" id="IPR013024">
    <property type="entry name" value="GGCT-like"/>
</dbReference>
<comment type="caution">
    <text evidence="2">The sequence shown here is derived from an EMBL/GenBank/DDBJ whole genome shotgun (WGS) entry which is preliminary data.</text>
</comment>
<proteinExistence type="predicted"/>
<evidence type="ECO:0000313" key="3">
    <source>
        <dbReference type="Proteomes" id="UP000650081"/>
    </source>
</evidence>
<dbReference type="AlphaFoldDB" id="A0A923PP86"/>
<dbReference type="InterPro" id="IPR036568">
    <property type="entry name" value="GGCT-like_sf"/>
</dbReference>
<dbReference type="Proteomes" id="UP000650081">
    <property type="component" value="Unassembled WGS sequence"/>
</dbReference>
<feature type="domain" description="Gamma-glutamylcyclotransferase AIG2-like" evidence="1">
    <location>
        <begin position="5"/>
        <end position="126"/>
    </location>
</feature>
<evidence type="ECO:0000259" key="1">
    <source>
        <dbReference type="Pfam" id="PF06094"/>
    </source>
</evidence>
<evidence type="ECO:0000313" key="2">
    <source>
        <dbReference type="EMBL" id="MBC6995281.1"/>
    </source>
</evidence>
<dbReference type="CDD" id="cd06661">
    <property type="entry name" value="GGCT_like"/>
    <property type="match status" value="1"/>
</dbReference>
<reference evidence="2" key="1">
    <citation type="submission" date="2020-08" db="EMBL/GenBank/DDBJ databases">
        <title>Lewinella bacteria from marine environments.</title>
        <authorList>
            <person name="Zhong Y."/>
        </authorList>
    </citation>
    <scope>NUCLEOTIDE SEQUENCE</scope>
    <source>
        <strain evidence="2">KCTC 42187</strain>
    </source>
</reference>
<accession>A0A923PP86</accession>
<dbReference type="Pfam" id="PF06094">
    <property type="entry name" value="GGACT"/>
    <property type="match status" value="1"/>
</dbReference>